<comment type="subcellular location">
    <subcellularLocation>
        <location evidence="2">Membrane</location>
    </subcellularLocation>
</comment>
<evidence type="ECO:0000256" key="5">
    <source>
        <dbReference type="ARBA" id="ARBA00022679"/>
    </source>
</evidence>
<dbReference type="GO" id="GO:0016020">
    <property type="term" value="C:membrane"/>
    <property type="evidence" value="ECO:0007669"/>
    <property type="project" value="UniProtKB-SubCell"/>
</dbReference>
<evidence type="ECO:0000259" key="11">
    <source>
        <dbReference type="PROSITE" id="PS50109"/>
    </source>
</evidence>
<evidence type="ECO:0000259" key="13">
    <source>
        <dbReference type="PROSITE" id="PS50885"/>
    </source>
</evidence>
<dbReference type="Proteomes" id="UP000628448">
    <property type="component" value="Unassembled WGS sequence"/>
</dbReference>
<dbReference type="PRINTS" id="PR00344">
    <property type="entry name" value="BCTRLSENSOR"/>
</dbReference>
<feature type="domain" description="Response regulatory" evidence="12">
    <location>
        <begin position="799"/>
        <end position="912"/>
    </location>
</feature>
<dbReference type="SMART" id="SM00304">
    <property type="entry name" value="HAMP"/>
    <property type="match status" value="1"/>
</dbReference>
<dbReference type="FunFam" id="3.30.565.10:FF:000010">
    <property type="entry name" value="Sensor histidine kinase RcsC"/>
    <property type="match status" value="1"/>
</dbReference>
<dbReference type="RefSeq" id="WP_196989798.1">
    <property type="nucleotide sequence ID" value="NZ_JADWYR010000001.1"/>
</dbReference>
<comment type="catalytic activity">
    <reaction evidence="1">
        <text>ATP + protein L-histidine = ADP + protein N-phospho-L-histidine.</text>
        <dbReference type="EC" id="2.7.13.3"/>
    </reaction>
</comment>
<proteinExistence type="predicted"/>
<feature type="modified residue" description="4-aspartylphosphate" evidence="8">
    <location>
        <position position="1118"/>
    </location>
</feature>
<evidence type="ECO:0000256" key="9">
    <source>
        <dbReference type="SAM" id="Coils"/>
    </source>
</evidence>
<dbReference type="CDD" id="cd16922">
    <property type="entry name" value="HATPase_EvgS-ArcB-TorS-like"/>
    <property type="match status" value="1"/>
</dbReference>
<dbReference type="SMART" id="SM00065">
    <property type="entry name" value="GAF"/>
    <property type="match status" value="1"/>
</dbReference>
<dbReference type="Pfam" id="PF05227">
    <property type="entry name" value="CHASE3"/>
    <property type="match status" value="1"/>
</dbReference>
<dbReference type="Gene3D" id="3.30.565.10">
    <property type="entry name" value="Histidine kinase-like ATPase, C-terminal domain"/>
    <property type="match status" value="1"/>
</dbReference>
<dbReference type="Pfam" id="PF00512">
    <property type="entry name" value="HisKA"/>
    <property type="match status" value="1"/>
</dbReference>
<feature type="domain" description="Histidine kinase" evidence="11">
    <location>
        <begin position="532"/>
        <end position="751"/>
    </location>
</feature>
<dbReference type="SUPFAM" id="SSF52172">
    <property type="entry name" value="CheY-like"/>
    <property type="match status" value="3"/>
</dbReference>
<dbReference type="Gene3D" id="6.10.340.10">
    <property type="match status" value="1"/>
</dbReference>
<dbReference type="Pfam" id="PF00072">
    <property type="entry name" value="Response_reg"/>
    <property type="match status" value="3"/>
</dbReference>
<evidence type="ECO:0000313" key="15">
    <source>
        <dbReference type="Proteomes" id="UP000628448"/>
    </source>
</evidence>
<comment type="caution">
    <text evidence="14">The sequence shown here is derived from an EMBL/GenBank/DDBJ whole genome shotgun (WGS) entry which is preliminary data.</text>
</comment>
<keyword evidence="10" id="KW-1133">Transmembrane helix</keyword>
<protein>
    <recommendedName>
        <fullName evidence="3">histidine kinase</fullName>
        <ecNumber evidence="3">2.7.13.3</ecNumber>
    </recommendedName>
</protein>
<keyword evidence="15" id="KW-1185">Reference proteome</keyword>
<evidence type="ECO:0000256" key="4">
    <source>
        <dbReference type="ARBA" id="ARBA00022553"/>
    </source>
</evidence>
<dbReference type="PROSITE" id="PS50109">
    <property type="entry name" value="HIS_KIN"/>
    <property type="match status" value="1"/>
</dbReference>
<dbReference type="PANTHER" id="PTHR45339:SF1">
    <property type="entry name" value="HYBRID SIGNAL TRANSDUCTION HISTIDINE KINASE J"/>
    <property type="match status" value="1"/>
</dbReference>
<reference evidence="14" key="1">
    <citation type="submission" date="2020-11" db="EMBL/GenBank/DDBJ databases">
        <title>Bacterial whole genome sequence for Panacibacter sp. DH6.</title>
        <authorList>
            <person name="Le V."/>
            <person name="Ko S."/>
            <person name="Ahn C.-Y."/>
            <person name="Oh H.-M."/>
        </authorList>
    </citation>
    <scope>NUCLEOTIDE SEQUENCE</scope>
    <source>
        <strain evidence="14">DH6</strain>
    </source>
</reference>
<keyword evidence="4 8" id="KW-0597">Phosphoprotein</keyword>
<evidence type="ECO:0000256" key="6">
    <source>
        <dbReference type="ARBA" id="ARBA00022777"/>
    </source>
</evidence>
<feature type="modified residue" description="4-aspartylphosphate" evidence="8">
    <location>
        <position position="848"/>
    </location>
</feature>
<dbReference type="SMART" id="SM00387">
    <property type="entry name" value="HATPase_c"/>
    <property type="match status" value="1"/>
</dbReference>
<dbReference type="SMART" id="SM00388">
    <property type="entry name" value="HisKA"/>
    <property type="match status" value="1"/>
</dbReference>
<dbReference type="PROSITE" id="PS50885">
    <property type="entry name" value="HAMP"/>
    <property type="match status" value="1"/>
</dbReference>
<gene>
    <name evidence="14" type="ORF">I5907_05925</name>
</gene>
<dbReference type="InterPro" id="IPR003594">
    <property type="entry name" value="HATPase_dom"/>
</dbReference>
<keyword evidence="9" id="KW-0175">Coiled coil</keyword>
<dbReference type="Gene3D" id="3.40.50.2300">
    <property type="match status" value="3"/>
</dbReference>
<evidence type="ECO:0000256" key="3">
    <source>
        <dbReference type="ARBA" id="ARBA00012438"/>
    </source>
</evidence>
<dbReference type="SUPFAM" id="SSF55781">
    <property type="entry name" value="GAF domain-like"/>
    <property type="match status" value="1"/>
</dbReference>
<dbReference type="CDD" id="cd19410">
    <property type="entry name" value="HK9-like_sensor"/>
    <property type="match status" value="1"/>
</dbReference>
<feature type="modified residue" description="4-aspartylphosphate" evidence="8">
    <location>
        <position position="970"/>
    </location>
</feature>
<dbReference type="InterPro" id="IPR005467">
    <property type="entry name" value="His_kinase_dom"/>
</dbReference>
<dbReference type="InterPro" id="IPR007891">
    <property type="entry name" value="CHASE3"/>
</dbReference>
<accession>A0A931GW23</accession>
<evidence type="ECO:0000313" key="14">
    <source>
        <dbReference type="EMBL" id="MBG9375763.1"/>
    </source>
</evidence>
<sequence length="1189" mass="133376">MQTTFKRNLQIGFGLSMLLLIVSSVASYNSITNLIKSSDEVNHTNEVLQQAESIISYMKDAETGQRGFLLTNDVDFLEPFNGSLAKTKTAVEKLRELTADNTEQQKNCDSLAMLVNKRFNILQKGIDQAKQNFAVDNFLLAQGKAEMDKARLVIVNIQSTEKTLLSKRVEDLRKYASYTPALIVVTTILSLVITIVFFKRVTDDYNEKATLSDALMIKEKEIVNRITIIQKIAAQVSEGNYQLRLDDHESDGLGSLSESLNKMASALDKAFKELSDNEWVQTGTVQLGEKMAGEKTVAAVASEVIEFLAEYTNSQMGALYLAQPNGTLKLTGSYGITSGIKKEIQPGEGIIGQAYKSGKEKLLRNIDEDLYLGTSFGEIKPKNVITYPVKIDRKLMGVLEIASVTEYGEVELDLLKSTERKIGITLNMAYNRARLQELLEETQAQAEELQTQHTELENLNAELEAQAEKLQISEEELKVQQEELMETNQELEERSRLLEEKNHLVVVRNLEIQKKAEELALSTRYKSEFLANMSHELRTPLNSILLLSRLLSENNNDTLTPEEVEYATVIRSSGNSLLQLIDEILDLSKIESGKMQLEYNQVAVDTILADMRLLFEPLAKEKNVAFEIVRDKNVPDTIDTDKLRVEQILRNLVSNALKFTTRGSITLLVKYHDNQLSFAVKDTGIGIPQEKQELVFEAFQQADGSTKRKYGGTGLGLSISRQLARLLNGDITLTSTPGEGSQFTLTIPVDKSATTESKVETPEIIAPKPVETLASQFIATQIPQDVPDDRNSITANDKVILIVEDDTPFAKALLDFARKKGYKGIVAVRGDHGVELARNYKPEGILLDIQLPVKDGMQVIDELKRDPQTRHIPVHMMSSFEVKRESLSKGAINFINKPFAYEQMDDVFKRIEHVIKNDHKKVLIVEDNSKHAKALSYFLSTNKINAAISGNIDETVDSLQQKEVNCVILDMAVPDMKAYDTLETVRKNQELENVPIIIFTGKSLSRAEEQRIKQYADSIVVKTAHSFQRILDEVSLFLHLVEESTHEKGAGFTARKLGSVDEVLKNKTVLIADDDVRNIFSLSRALEKHKMNIVSAIDGKEALQALKDNKEINIVLMDMMMPEMDGYESIKRIRENPHWRNLPVIAVTAKAMTGDREKCIQAGASDYISKPVDTDQLVSLMRIWLYENA</sequence>
<dbReference type="InterPro" id="IPR003661">
    <property type="entry name" value="HisK_dim/P_dom"/>
</dbReference>
<evidence type="ECO:0000256" key="2">
    <source>
        <dbReference type="ARBA" id="ARBA00004370"/>
    </source>
</evidence>
<dbReference type="InterPro" id="IPR004358">
    <property type="entry name" value="Sig_transdc_His_kin-like_C"/>
</dbReference>
<dbReference type="Gene3D" id="1.10.287.130">
    <property type="match status" value="1"/>
</dbReference>
<name>A0A931GW23_9BACT</name>
<keyword evidence="10" id="KW-0812">Transmembrane</keyword>
<dbReference type="SUPFAM" id="SSF55874">
    <property type="entry name" value="ATPase domain of HSP90 chaperone/DNA topoisomerase II/histidine kinase"/>
    <property type="match status" value="1"/>
</dbReference>
<feature type="domain" description="Response regulatory" evidence="12">
    <location>
        <begin position="1068"/>
        <end position="1185"/>
    </location>
</feature>
<dbReference type="GO" id="GO:0000155">
    <property type="term" value="F:phosphorelay sensor kinase activity"/>
    <property type="evidence" value="ECO:0007669"/>
    <property type="project" value="InterPro"/>
</dbReference>
<dbReference type="InterPro" id="IPR001789">
    <property type="entry name" value="Sig_transdc_resp-reg_receiver"/>
</dbReference>
<evidence type="ECO:0000256" key="10">
    <source>
        <dbReference type="SAM" id="Phobius"/>
    </source>
</evidence>
<dbReference type="InterPro" id="IPR029016">
    <property type="entry name" value="GAF-like_dom_sf"/>
</dbReference>
<dbReference type="CDD" id="cd17546">
    <property type="entry name" value="REC_hyHK_CKI1_RcsC-like"/>
    <property type="match status" value="1"/>
</dbReference>
<evidence type="ECO:0000256" key="7">
    <source>
        <dbReference type="ARBA" id="ARBA00023012"/>
    </source>
</evidence>
<dbReference type="CDD" id="cd06225">
    <property type="entry name" value="HAMP"/>
    <property type="match status" value="1"/>
</dbReference>
<evidence type="ECO:0000256" key="8">
    <source>
        <dbReference type="PROSITE-ProRule" id="PRU00169"/>
    </source>
</evidence>
<evidence type="ECO:0000259" key="12">
    <source>
        <dbReference type="PROSITE" id="PS50110"/>
    </source>
</evidence>
<dbReference type="Gene3D" id="3.30.450.40">
    <property type="match status" value="1"/>
</dbReference>
<dbReference type="PROSITE" id="PS50110">
    <property type="entry name" value="RESPONSE_REGULATORY"/>
    <property type="match status" value="3"/>
</dbReference>
<dbReference type="EC" id="2.7.13.3" evidence="3"/>
<dbReference type="InterPro" id="IPR011006">
    <property type="entry name" value="CheY-like_superfamily"/>
</dbReference>
<feature type="domain" description="HAMP" evidence="13">
    <location>
        <begin position="220"/>
        <end position="272"/>
    </location>
</feature>
<feature type="transmembrane region" description="Helical" evidence="10">
    <location>
        <begin position="175"/>
        <end position="198"/>
    </location>
</feature>
<dbReference type="EMBL" id="JADWYR010000001">
    <property type="protein sequence ID" value="MBG9375763.1"/>
    <property type="molecule type" value="Genomic_DNA"/>
</dbReference>
<dbReference type="PANTHER" id="PTHR45339">
    <property type="entry name" value="HYBRID SIGNAL TRANSDUCTION HISTIDINE KINASE J"/>
    <property type="match status" value="1"/>
</dbReference>
<evidence type="ECO:0000256" key="1">
    <source>
        <dbReference type="ARBA" id="ARBA00000085"/>
    </source>
</evidence>
<dbReference type="AlphaFoldDB" id="A0A931GW23"/>
<dbReference type="SUPFAM" id="SSF47384">
    <property type="entry name" value="Homodimeric domain of signal transducing histidine kinase"/>
    <property type="match status" value="1"/>
</dbReference>
<dbReference type="CDD" id="cd00156">
    <property type="entry name" value="REC"/>
    <property type="match status" value="1"/>
</dbReference>
<dbReference type="InterPro" id="IPR003018">
    <property type="entry name" value="GAF"/>
</dbReference>
<dbReference type="InterPro" id="IPR036097">
    <property type="entry name" value="HisK_dim/P_sf"/>
</dbReference>
<dbReference type="Pfam" id="PF13185">
    <property type="entry name" value="GAF_2"/>
    <property type="match status" value="1"/>
</dbReference>
<organism evidence="14 15">
    <name type="scientific">Panacibacter microcysteis</name>
    <dbReference type="NCBI Taxonomy" id="2793269"/>
    <lineage>
        <taxon>Bacteria</taxon>
        <taxon>Pseudomonadati</taxon>
        <taxon>Bacteroidota</taxon>
        <taxon>Chitinophagia</taxon>
        <taxon>Chitinophagales</taxon>
        <taxon>Chitinophagaceae</taxon>
        <taxon>Panacibacter</taxon>
    </lineage>
</organism>
<dbReference type="CDD" id="cd00082">
    <property type="entry name" value="HisKA"/>
    <property type="match status" value="1"/>
</dbReference>
<feature type="coiled-coil region" evidence="9">
    <location>
        <begin position="432"/>
        <end position="501"/>
    </location>
</feature>
<dbReference type="Pfam" id="PF02518">
    <property type="entry name" value="HATPase_c"/>
    <property type="match status" value="1"/>
</dbReference>
<keyword evidence="7" id="KW-0902">Two-component regulatory system</keyword>
<dbReference type="SMART" id="SM00448">
    <property type="entry name" value="REC"/>
    <property type="match status" value="3"/>
</dbReference>
<feature type="domain" description="Response regulatory" evidence="12">
    <location>
        <begin position="921"/>
        <end position="1037"/>
    </location>
</feature>
<keyword evidence="5" id="KW-0808">Transferase</keyword>
<keyword evidence="6" id="KW-0418">Kinase</keyword>
<dbReference type="InterPro" id="IPR003660">
    <property type="entry name" value="HAMP_dom"/>
</dbReference>
<dbReference type="InterPro" id="IPR036890">
    <property type="entry name" value="HATPase_C_sf"/>
</dbReference>
<keyword evidence="10" id="KW-0472">Membrane</keyword>